<reference evidence="1 2" key="1">
    <citation type="submission" date="2024-04" db="EMBL/GenBank/DDBJ databases">
        <authorList>
            <person name="Rising A."/>
            <person name="Reimegard J."/>
            <person name="Sonavane S."/>
            <person name="Akerstrom W."/>
            <person name="Nylinder S."/>
            <person name="Hedman E."/>
            <person name="Kallberg Y."/>
        </authorList>
    </citation>
    <scope>NUCLEOTIDE SEQUENCE [LARGE SCALE GENOMIC DNA]</scope>
</reference>
<gene>
    <name evidence="1" type="ORF">LARSCL_LOCUS9095</name>
</gene>
<dbReference type="AlphaFoldDB" id="A0AAV1ZZR9"/>
<sequence>SPNSERELKISRNVQNSDCLENWTIVVAGDLRITSDAGHEKISLNYQEMAKKRHDTQKRWT</sequence>
<proteinExistence type="predicted"/>
<feature type="non-terminal residue" evidence="1">
    <location>
        <position position="1"/>
    </location>
</feature>
<organism evidence="1 2">
    <name type="scientific">Larinioides sclopetarius</name>
    <dbReference type="NCBI Taxonomy" id="280406"/>
    <lineage>
        <taxon>Eukaryota</taxon>
        <taxon>Metazoa</taxon>
        <taxon>Ecdysozoa</taxon>
        <taxon>Arthropoda</taxon>
        <taxon>Chelicerata</taxon>
        <taxon>Arachnida</taxon>
        <taxon>Araneae</taxon>
        <taxon>Araneomorphae</taxon>
        <taxon>Entelegynae</taxon>
        <taxon>Araneoidea</taxon>
        <taxon>Araneidae</taxon>
        <taxon>Larinioides</taxon>
    </lineage>
</organism>
<name>A0AAV1ZZR9_9ARAC</name>
<dbReference type="EMBL" id="CAXIEN010000100">
    <property type="protein sequence ID" value="CAL1277222.1"/>
    <property type="molecule type" value="Genomic_DNA"/>
</dbReference>
<evidence type="ECO:0000313" key="2">
    <source>
        <dbReference type="Proteomes" id="UP001497382"/>
    </source>
</evidence>
<accession>A0AAV1ZZR9</accession>
<comment type="caution">
    <text evidence="1">The sequence shown here is derived from an EMBL/GenBank/DDBJ whole genome shotgun (WGS) entry which is preliminary data.</text>
</comment>
<keyword evidence="2" id="KW-1185">Reference proteome</keyword>
<evidence type="ECO:0000313" key="1">
    <source>
        <dbReference type="EMBL" id="CAL1277222.1"/>
    </source>
</evidence>
<protein>
    <submittedName>
        <fullName evidence="1">Uncharacterized protein</fullName>
    </submittedName>
</protein>
<dbReference type="Proteomes" id="UP001497382">
    <property type="component" value="Unassembled WGS sequence"/>
</dbReference>